<dbReference type="SUPFAM" id="SSF49503">
    <property type="entry name" value="Cupredoxins"/>
    <property type="match status" value="1"/>
</dbReference>
<feature type="domain" description="Cytochrome oxidase subunit II copper A binding" evidence="20">
    <location>
        <begin position="92"/>
        <end position="206"/>
    </location>
</feature>
<dbReference type="GO" id="GO:0005743">
    <property type="term" value="C:mitochondrial inner membrane"/>
    <property type="evidence" value="ECO:0007669"/>
    <property type="project" value="UniProtKB-SubCell"/>
</dbReference>
<organism evidence="22">
    <name type="scientific">Longidorus vineacola</name>
    <dbReference type="NCBI Taxonomy" id="241698"/>
    <lineage>
        <taxon>Eukaryota</taxon>
        <taxon>Metazoa</taxon>
        <taxon>Ecdysozoa</taxon>
        <taxon>Nematoda</taxon>
        <taxon>Enoplea</taxon>
        <taxon>Dorylaimia</taxon>
        <taxon>Dorylaimida</taxon>
        <taxon>Dorylaimina</taxon>
        <taxon>Longidoroidea</taxon>
        <taxon>Longidoridae</taxon>
        <taxon>Longidorus</taxon>
    </lineage>
</organism>
<comment type="function">
    <text evidence="18">Component of the cytochrome c oxidase, the last enzyme in the mitochondrial electron transport chain which drives oxidative phosphorylation. The respiratory chain contains 3 multisubunit complexes succinate dehydrogenase (complex II, CII), ubiquinol-cytochrome c oxidoreductase (cytochrome b-c1 complex, complex III, CIII) and cytochrome c oxidase (complex IV, CIV), that cooperate to transfer electrons derived from NADH and succinate to molecular oxygen, creating an electrochemical gradient over the inner membrane that drives transmembrane transport and the ATP synthase. Cytochrome c oxidase is the component of the respiratory chain that catalyzes the reduction of oxygen to water. Electrons originating from reduced cytochrome c in the intermembrane space (IMS) are transferred via the dinuclear copper A center (CU(A)) of subunit 2 and heme A of subunit 1 to the active site in subunit 1, a binuclear center (BNC) formed by heme A3 and copper B (CU(B)). The BNC reduces molecular oxygen to 2 water molecules using 4 electrons from cytochrome c in the IMS and 4 protons from the mitochondrial matrix.</text>
</comment>
<keyword evidence="15 18" id="KW-0496">Mitochondrion</keyword>
<dbReference type="GeneID" id="31080070"/>
<dbReference type="PANTHER" id="PTHR22888">
    <property type="entry name" value="CYTOCHROME C OXIDASE, SUBUNIT II"/>
    <property type="match status" value="1"/>
</dbReference>
<evidence type="ECO:0000256" key="17">
    <source>
        <dbReference type="ARBA" id="ARBA00049512"/>
    </source>
</evidence>
<dbReference type="Gene3D" id="2.60.40.420">
    <property type="entry name" value="Cupredoxins - blue copper proteins"/>
    <property type="match status" value="1"/>
</dbReference>
<geneLocation type="mitochondrion" evidence="22"/>
<dbReference type="CTD" id="4513"/>
<keyword evidence="14 18" id="KW-0186">Copper</keyword>
<evidence type="ECO:0000256" key="7">
    <source>
        <dbReference type="ARBA" id="ARBA00022692"/>
    </source>
</evidence>
<proteinExistence type="inferred from homology"/>
<evidence type="ECO:0000256" key="9">
    <source>
        <dbReference type="ARBA" id="ARBA00022792"/>
    </source>
</evidence>
<comment type="cofactor">
    <cofactor evidence="18">
        <name>Cu cation</name>
        <dbReference type="ChEBI" id="CHEBI:23378"/>
    </cofactor>
    <text evidence="18">Binds a copper A center.</text>
</comment>
<evidence type="ECO:0000256" key="15">
    <source>
        <dbReference type="ARBA" id="ARBA00023128"/>
    </source>
</evidence>
<dbReference type="GO" id="GO:0005507">
    <property type="term" value="F:copper ion binding"/>
    <property type="evidence" value="ECO:0007669"/>
    <property type="project" value="InterPro"/>
</dbReference>
<comment type="subcellular location">
    <subcellularLocation>
        <location evidence="1 18">Mitochondrion inner membrane</location>
        <topology evidence="1 18">Multi-pass membrane protein</topology>
    </subcellularLocation>
</comment>
<keyword evidence="12 18" id="KW-0249">Electron transport</keyword>
<dbReference type="GO" id="GO:0004129">
    <property type="term" value="F:cytochrome-c oxidase activity"/>
    <property type="evidence" value="ECO:0007669"/>
    <property type="project" value="UniProtKB-EC"/>
</dbReference>
<evidence type="ECO:0000256" key="13">
    <source>
        <dbReference type="ARBA" id="ARBA00022989"/>
    </source>
</evidence>
<evidence type="ECO:0000313" key="22">
    <source>
        <dbReference type="EMBL" id="AOT84232.1"/>
    </source>
</evidence>
<keyword evidence="16 18" id="KW-0472">Membrane</keyword>
<protein>
    <recommendedName>
        <fullName evidence="4 18">Cytochrome c oxidase subunit 2</fullName>
    </recommendedName>
</protein>
<gene>
    <name evidence="22" type="primary">COX2</name>
</gene>
<keyword evidence="10" id="KW-0460">Magnesium</keyword>
<dbReference type="GO" id="GO:0042773">
    <property type="term" value="P:ATP synthesis coupled electron transport"/>
    <property type="evidence" value="ECO:0007669"/>
    <property type="project" value="TreeGrafter"/>
</dbReference>
<dbReference type="InterPro" id="IPR002429">
    <property type="entry name" value="CcO_II-like_C"/>
</dbReference>
<dbReference type="PRINTS" id="PR01166">
    <property type="entry name" value="CYCOXIDASEII"/>
</dbReference>
<dbReference type="PANTHER" id="PTHR22888:SF9">
    <property type="entry name" value="CYTOCHROME C OXIDASE SUBUNIT 2"/>
    <property type="match status" value="1"/>
</dbReference>
<comment type="subunit">
    <text evidence="3">Component of the cytochrome c oxidase (complex IV, CIV), a multisubunit enzyme composed of a catalytic core of 3 subunits and several supernumerary subunits. The complex exists as a monomer or a dimer and forms supercomplexes (SCs) in the inner mitochondrial membrane with ubiquinol-cytochrome c oxidoreductase (cytochrome b-c1 complex, complex III, CIII).</text>
</comment>
<comment type="catalytic activity">
    <reaction evidence="17">
        <text>4 Fe(II)-[cytochrome c] + O2 + 8 H(+)(in) = 4 Fe(III)-[cytochrome c] + 2 H2O + 4 H(+)(out)</text>
        <dbReference type="Rhea" id="RHEA:11436"/>
        <dbReference type="Rhea" id="RHEA-COMP:10350"/>
        <dbReference type="Rhea" id="RHEA-COMP:14399"/>
        <dbReference type="ChEBI" id="CHEBI:15377"/>
        <dbReference type="ChEBI" id="CHEBI:15378"/>
        <dbReference type="ChEBI" id="CHEBI:15379"/>
        <dbReference type="ChEBI" id="CHEBI:29033"/>
        <dbReference type="ChEBI" id="CHEBI:29034"/>
        <dbReference type="EC" id="7.1.1.9"/>
    </reaction>
    <physiologicalReaction direction="left-to-right" evidence="17">
        <dbReference type="Rhea" id="RHEA:11437"/>
    </physiologicalReaction>
</comment>
<dbReference type="PROSITE" id="PS00078">
    <property type="entry name" value="COX2"/>
    <property type="match status" value="1"/>
</dbReference>
<evidence type="ECO:0000256" key="2">
    <source>
        <dbReference type="ARBA" id="ARBA00007866"/>
    </source>
</evidence>
<dbReference type="EMBL" id="KU746818">
    <property type="protein sequence ID" value="AOT84232.1"/>
    <property type="molecule type" value="Genomic_DNA"/>
</dbReference>
<dbReference type="PROSITE" id="PS50857">
    <property type="entry name" value="COX2_CUA"/>
    <property type="match status" value="1"/>
</dbReference>
<evidence type="ECO:0000256" key="6">
    <source>
        <dbReference type="ARBA" id="ARBA00022660"/>
    </source>
</evidence>
<keyword evidence="6 18" id="KW-0679">Respiratory chain</keyword>
<evidence type="ECO:0000256" key="5">
    <source>
        <dbReference type="ARBA" id="ARBA00022448"/>
    </source>
</evidence>
<keyword evidence="5 18" id="KW-0813">Transport</keyword>
<evidence type="ECO:0000256" key="8">
    <source>
        <dbReference type="ARBA" id="ARBA00022723"/>
    </source>
</evidence>
<dbReference type="InterPro" id="IPR001505">
    <property type="entry name" value="Copper_CuA"/>
</dbReference>
<evidence type="ECO:0000256" key="3">
    <source>
        <dbReference type="ARBA" id="ARBA00011164"/>
    </source>
</evidence>
<dbReference type="Pfam" id="PF02790">
    <property type="entry name" value="COX2_TM"/>
    <property type="match status" value="1"/>
</dbReference>
<evidence type="ECO:0000256" key="16">
    <source>
        <dbReference type="ARBA" id="ARBA00023136"/>
    </source>
</evidence>
<keyword evidence="13 19" id="KW-1133">Transmembrane helix</keyword>
<dbReference type="RefSeq" id="YP_009346421.1">
    <property type="nucleotide sequence ID" value="NC_033867.1"/>
</dbReference>
<evidence type="ECO:0000256" key="19">
    <source>
        <dbReference type="SAM" id="Phobius"/>
    </source>
</evidence>
<evidence type="ECO:0000259" key="20">
    <source>
        <dbReference type="PROSITE" id="PS50857"/>
    </source>
</evidence>
<evidence type="ECO:0000256" key="11">
    <source>
        <dbReference type="ARBA" id="ARBA00022967"/>
    </source>
</evidence>
<evidence type="ECO:0000256" key="4">
    <source>
        <dbReference type="ARBA" id="ARBA00015946"/>
    </source>
</evidence>
<keyword evidence="7 18" id="KW-0812">Transmembrane</keyword>
<feature type="transmembrane region" description="Helical" evidence="19">
    <location>
        <begin position="63"/>
        <end position="85"/>
    </location>
</feature>
<evidence type="ECO:0000259" key="21">
    <source>
        <dbReference type="PROSITE" id="PS50999"/>
    </source>
</evidence>
<dbReference type="PROSITE" id="PS50999">
    <property type="entry name" value="COX2_TM"/>
    <property type="match status" value="1"/>
</dbReference>
<reference evidence="22" key="1">
    <citation type="journal article" date="2017" name="Sci. Rep.">
        <title>Mitochondrial genome diversity in dagger and needle nematodes (Nematoda: Longidoridae).</title>
        <authorList>
            <person name="Palomares-Rius J.E."/>
            <person name="Cantalapiedra-Navarrete C."/>
            <person name="Archidona-Yuste A."/>
            <person name="Blok V.C."/>
            <person name="Castillo P."/>
        </authorList>
    </citation>
    <scope>NUCLEOTIDE SEQUENCE</scope>
    <source>
        <strain evidence="22">AR31</strain>
    </source>
</reference>
<accession>A0A1P8C756</accession>
<feature type="domain" description="Cytochrome oxidase subunit II transmembrane region profile" evidence="21">
    <location>
        <begin position="1"/>
        <end position="90"/>
    </location>
</feature>
<dbReference type="InterPro" id="IPR045187">
    <property type="entry name" value="CcO_II"/>
</dbReference>
<name>A0A1P8C756_9BILA</name>
<sequence>MPLWASISFQNLMTPVSSLLEGLHDLVMVWICVVLIIVSLLKLGTLSSPSASLMLDSEGLEQFWTVLPMLILVTIAAPSFNLLCLQDSFKELPSTSVKIISNQWNWSSECHNETDHLLDVEDTEYLNSLETPVLLPNSTTIRVVITSTDVLHSLGIPSLGLKLDSIPGRLNTTSVSNLSPGLYAGSCYELCGAGHSAMPISMASLS</sequence>
<dbReference type="InterPro" id="IPR008972">
    <property type="entry name" value="Cupredoxin"/>
</dbReference>
<dbReference type="SUPFAM" id="SSF81464">
    <property type="entry name" value="Cytochrome c oxidase subunit II-like, transmembrane region"/>
    <property type="match status" value="1"/>
</dbReference>
<evidence type="ECO:0000256" key="10">
    <source>
        <dbReference type="ARBA" id="ARBA00022842"/>
    </source>
</evidence>
<dbReference type="AlphaFoldDB" id="A0A1P8C756"/>
<keyword evidence="11" id="KW-1278">Translocase</keyword>
<evidence type="ECO:0000256" key="14">
    <source>
        <dbReference type="ARBA" id="ARBA00023008"/>
    </source>
</evidence>
<comment type="similarity">
    <text evidence="2 18">Belongs to the cytochrome c oxidase subunit 2 family.</text>
</comment>
<dbReference type="InterPro" id="IPR011759">
    <property type="entry name" value="Cyt_c_oxidase_su2_TM_dom"/>
</dbReference>
<feature type="transmembrane region" description="Helical" evidence="19">
    <location>
        <begin position="23"/>
        <end position="43"/>
    </location>
</feature>
<dbReference type="Pfam" id="PF00116">
    <property type="entry name" value="COX2"/>
    <property type="match status" value="1"/>
</dbReference>
<keyword evidence="8 18" id="KW-0479">Metal-binding</keyword>
<evidence type="ECO:0000256" key="18">
    <source>
        <dbReference type="RuleBase" id="RU000457"/>
    </source>
</evidence>
<dbReference type="InterPro" id="IPR036257">
    <property type="entry name" value="Cyt_c_oxidase_su2_TM_sf"/>
</dbReference>
<dbReference type="Gene3D" id="1.10.287.90">
    <property type="match status" value="1"/>
</dbReference>
<evidence type="ECO:0000256" key="12">
    <source>
        <dbReference type="ARBA" id="ARBA00022982"/>
    </source>
</evidence>
<keyword evidence="9 18" id="KW-0999">Mitochondrion inner membrane</keyword>
<evidence type="ECO:0000256" key="1">
    <source>
        <dbReference type="ARBA" id="ARBA00004448"/>
    </source>
</evidence>